<reference evidence="2" key="1">
    <citation type="journal article" date="2019" name="Int. J. Syst. Evol. Microbiol.">
        <title>The Global Catalogue of Microorganisms (GCM) 10K type strain sequencing project: providing services to taxonomists for standard genome sequencing and annotation.</title>
        <authorList>
            <consortium name="The Broad Institute Genomics Platform"/>
            <consortium name="The Broad Institute Genome Sequencing Center for Infectious Disease"/>
            <person name="Wu L."/>
            <person name="Ma J."/>
        </authorList>
    </citation>
    <scope>NUCLEOTIDE SEQUENCE [LARGE SCALE GENOMIC DNA]</scope>
    <source>
        <strain evidence="2">CGMCC 4.7237</strain>
    </source>
</reference>
<dbReference type="InterPro" id="IPR023214">
    <property type="entry name" value="HAD_sf"/>
</dbReference>
<evidence type="ECO:0008006" key="3">
    <source>
        <dbReference type="Google" id="ProtNLM"/>
    </source>
</evidence>
<protein>
    <recommendedName>
        <fullName evidence="3">Hydrolase</fullName>
    </recommendedName>
</protein>
<comment type="caution">
    <text evidence="1">The sequence shown here is derived from an EMBL/GenBank/DDBJ whole genome shotgun (WGS) entry which is preliminary data.</text>
</comment>
<dbReference type="RefSeq" id="WP_386434281.1">
    <property type="nucleotide sequence ID" value="NZ_JBHSBB010000019.1"/>
</dbReference>
<dbReference type="Proteomes" id="UP001595765">
    <property type="component" value="Unassembled WGS sequence"/>
</dbReference>
<evidence type="ECO:0000313" key="1">
    <source>
        <dbReference type="EMBL" id="MFC4035044.1"/>
    </source>
</evidence>
<name>A0ABV8HSM4_9ACTN</name>
<evidence type="ECO:0000313" key="2">
    <source>
        <dbReference type="Proteomes" id="UP001595765"/>
    </source>
</evidence>
<sequence length="54" mass="5674">MTYRSYRADCLFVEDRAVSLPSAAALGIRTIHHTDAAATVAQLDALLGGTTPGK</sequence>
<dbReference type="EMBL" id="JBHSBB010000019">
    <property type="protein sequence ID" value="MFC4035044.1"/>
    <property type="molecule type" value="Genomic_DNA"/>
</dbReference>
<dbReference type="InterPro" id="IPR036412">
    <property type="entry name" value="HAD-like_sf"/>
</dbReference>
<organism evidence="1 2">
    <name type="scientific">Streptomyces polygonati</name>
    <dbReference type="NCBI Taxonomy" id="1617087"/>
    <lineage>
        <taxon>Bacteria</taxon>
        <taxon>Bacillati</taxon>
        <taxon>Actinomycetota</taxon>
        <taxon>Actinomycetes</taxon>
        <taxon>Kitasatosporales</taxon>
        <taxon>Streptomycetaceae</taxon>
        <taxon>Streptomyces</taxon>
    </lineage>
</organism>
<keyword evidence="2" id="KW-1185">Reference proteome</keyword>
<accession>A0ABV8HSM4</accession>
<proteinExistence type="predicted"/>
<dbReference type="Gene3D" id="3.40.50.1000">
    <property type="entry name" value="HAD superfamily/HAD-like"/>
    <property type="match status" value="1"/>
</dbReference>
<gene>
    <name evidence="1" type="ORF">ACFO3J_26755</name>
</gene>
<dbReference type="SUPFAM" id="SSF56784">
    <property type="entry name" value="HAD-like"/>
    <property type="match status" value="1"/>
</dbReference>